<dbReference type="AlphaFoldDB" id="A0A6S7LNN3"/>
<organism evidence="7 8">
    <name type="scientific">Paramuricea clavata</name>
    <name type="common">Red gorgonian</name>
    <name type="synonym">Violescent sea-whip</name>
    <dbReference type="NCBI Taxonomy" id="317549"/>
    <lineage>
        <taxon>Eukaryota</taxon>
        <taxon>Metazoa</taxon>
        <taxon>Cnidaria</taxon>
        <taxon>Anthozoa</taxon>
        <taxon>Octocorallia</taxon>
        <taxon>Malacalcyonacea</taxon>
        <taxon>Plexauridae</taxon>
        <taxon>Paramuricea</taxon>
    </lineage>
</organism>
<dbReference type="Proteomes" id="UP001152795">
    <property type="component" value="Unassembled WGS sequence"/>
</dbReference>
<dbReference type="OrthoDB" id="5959857at2759"/>
<evidence type="ECO:0000256" key="6">
    <source>
        <dbReference type="ARBA" id="ARBA00023136"/>
    </source>
</evidence>
<dbReference type="GO" id="GO:0022857">
    <property type="term" value="F:transmembrane transporter activity"/>
    <property type="evidence" value="ECO:0007669"/>
    <property type="project" value="InterPro"/>
</dbReference>
<evidence type="ECO:0000313" key="7">
    <source>
        <dbReference type="EMBL" id="CAB4035759.1"/>
    </source>
</evidence>
<feature type="non-terminal residue" evidence="7">
    <location>
        <position position="148"/>
    </location>
</feature>
<comment type="subcellular location">
    <subcellularLocation>
        <location evidence="1">Cell membrane</location>
        <topology evidence="1">Multi-pass membrane protein</topology>
    </subcellularLocation>
</comment>
<evidence type="ECO:0000256" key="5">
    <source>
        <dbReference type="ARBA" id="ARBA00022989"/>
    </source>
</evidence>
<keyword evidence="8" id="KW-1185">Reference proteome</keyword>
<dbReference type="Pfam" id="PF02028">
    <property type="entry name" value="BCCT"/>
    <property type="match status" value="1"/>
</dbReference>
<protein>
    <submittedName>
        <fullName evidence="7">Glycine betaine transporter -like</fullName>
    </submittedName>
</protein>
<reference evidence="7" key="1">
    <citation type="submission" date="2020-04" db="EMBL/GenBank/DDBJ databases">
        <authorList>
            <person name="Alioto T."/>
            <person name="Alioto T."/>
            <person name="Gomez Garrido J."/>
        </authorList>
    </citation>
    <scope>NUCLEOTIDE SEQUENCE</scope>
    <source>
        <strain evidence="7">A484AB</strain>
    </source>
</reference>
<accession>A0A6S7LNN3</accession>
<keyword evidence="6" id="KW-0472">Membrane</keyword>
<evidence type="ECO:0000256" key="2">
    <source>
        <dbReference type="ARBA" id="ARBA00022448"/>
    </source>
</evidence>
<evidence type="ECO:0000313" key="8">
    <source>
        <dbReference type="Proteomes" id="UP001152795"/>
    </source>
</evidence>
<dbReference type="PANTHER" id="PTHR30047:SF7">
    <property type="entry name" value="HIGH-AFFINITY CHOLINE TRANSPORT PROTEIN"/>
    <property type="match status" value="1"/>
</dbReference>
<keyword evidence="2" id="KW-0813">Transport</keyword>
<dbReference type="EMBL" id="CACRXK020021349">
    <property type="protein sequence ID" value="CAB4035759.1"/>
    <property type="molecule type" value="Genomic_DNA"/>
</dbReference>
<evidence type="ECO:0000256" key="1">
    <source>
        <dbReference type="ARBA" id="ARBA00004651"/>
    </source>
</evidence>
<name>A0A6S7LNN3_PARCT</name>
<evidence type="ECO:0000256" key="4">
    <source>
        <dbReference type="ARBA" id="ARBA00022692"/>
    </source>
</evidence>
<comment type="caution">
    <text evidence="7">The sequence shown here is derived from an EMBL/GenBank/DDBJ whole genome shotgun (WGS) entry which is preliminary data.</text>
</comment>
<keyword evidence="3" id="KW-1003">Cell membrane</keyword>
<proteinExistence type="predicted"/>
<sequence>MEGENRMEEARSRCRTFKRKIGPIRINLNPVVSTISAIIIWGLMIWSIVDTERASHEMGKGKRWVTDKFTWLYIITQDAWFLFLIIVYFSKYGNMKLGKDDEEPEFSDVSYFTMLFSAGIGIGLFYFGVAEPVFHYQPEKPYGNRFWN</sequence>
<dbReference type="PANTHER" id="PTHR30047">
    <property type="entry name" value="HIGH-AFFINITY CHOLINE TRANSPORT PROTEIN-RELATED"/>
    <property type="match status" value="1"/>
</dbReference>
<keyword evidence="4" id="KW-0812">Transmembrane</keyword>
<dbReference type="InterPro" id="IPR000060">
    <property type="entry name" value="BCCT_transptr"/>
</dbReference>
<dbReference type="GO" id="GO:0005886">
    <property type="term" value="C:plasma membrane"/>
    <property type="evidence" value="ECO:0007669"/>
    <property type="project" value="UniProtKB-SubCell"/>
</dbReference>
<gene>
    <name evidence="7" type="ORF">PACLA_8A041261</name>
</gene>
<keyword evidence="5" id="KW-1133">Transmembrane helix</keyword>
<evidence type="ECO:0000256" key="3">
    <source>
        <dbReference type="ARBA" id="ARBA00022475"/>
    </source>
</evidence>